<evidence type="ECO:0000313" key="1">
    <source>
        <dbReference type="EMBL" id="PRH81896.1"/>
    </source>
</evidence>
<dbReference type="OrthoDB" id="5965529at2"/>
<protein>
    <submittedName>
        <fullName evidence="1">Uncharacterized protein</fullName>
    </submittedName>
</protein>
<reference evidence="1 2" key="1">
    <citation type="submission" date="2018-03" db="EMBL/GenBank/DDBJ databases">
        <title>Arenimonas caeni sp. nov., isolated from activated sludge.</title>
        <authorList>
            <person name="Liu H."/>
        </authorList>
    </citation>
    <scope>NUCLEOTIDE SEQUENCE [LARGE SCALE GENOMIC DNA]</scope>
    <source>
        <strain evidence="2">z29</strain>
    </source>
</reference>
<proteinExistence type="predicted"/>
<organism evidence="1 2">
    <name type="scientific">Arenimonas caeni</name>
    <dbReference type="NCBI Taxonomy" id="2058085"/>
    <lineage>
        <taxon>Bacteria</taxon>
        <taxon>Pseudomonadati</taxon>
        <taxon>Pseudomonadota</taxon>
        <taxon>Gammaproteobacteria</taxon>
        <taxon>Lysobacterales</taxon>
        <taxon>Lysobacteraceae</taxon>
        <taxon>Arenimonas</taxon>
    </lineage>
</organism>
<name>A0A2P6M7B9_9GAMM</name>
<keyword evidence="2" id="KW-1185">Reference proteome</keyword>
<dbReference type="Proteomes" id="UP000241736">
    <property type="component" value="Unassembled WGS sequence"/>
</dbReference>
<dbReference type="AlphaFoldDB" id="A0A2P6M7B9"/>
<dbReference type="RefSeq" id="WP_106990862.1">
    <property type="nucleotide sequence ID" value="NZ_JAVEVW010000065.1"/>
</dbReference>
<evidence type="ECO:0000313" key="2">
    <source>
        <dbReference type="Proteomes" id="UP000241736"/>
    </source>
</evidence>
<dbReference type="EMBL" id="PVLF01000015">
    <property type="protein sequence ID" value="PRH81896.1"/>
    <property type="molecule type" value="Genomic_DNA"/>
</dbReference>
<sequence length="253" mass="26909">MKDLRALLIDCRIELRKLSRDFQKTELCERLDLAIQQVANASLAPATAPVNEAAPGAPSEKAQTVSQVALAWQTAARDLKFSDPAIHARLSEKVMRLLGAKSLLDPASEILQLEGMVKAAEDRQTAQEKALKALEVERDALLGALASAAPALKDGGDRLAVALARVAWLKAEAEKGASAPAQARRAPEPQDTVPTPELLAAVAAGAAVLNKEQREWCVGEAMVLTGFQFTPVELLEQGDAAIAKKIIEARKGA</sequence>
<gene>
    <name evidence="1" type="ORF">C6N40_09885</name>
</gene>
<comment type="caution">
    <text evidence="1">The sequence shown here is derived from an EMBL/GenBank/DDBJ whole genome shotgun (WGS) entry which is preliminary data.</text>
</comment>
<accession>A0A2P6M7B9</accession>